<keyword evidence="2" id="KW-1185">Reference proteome</keyword>
<organism evidence="1 2">
    <name type="scientific">Actinocatenispora thailandica</name>
    <dbReference type="NCBI Taxonomy" id="227318"/>
    <lineage>
        <taxon>Bacteria</taxon>
        <taxon>Bacillati</taxon>
        <taxon>Actinomycetota</taxon>
        <taxon>Actinomycetes</taxon>
        <taxon>Micromonosporales</taxon>
        <taxon>Micromonosporaceae</taxon>
        <taxon>Actinocatenispora</taxon>
    </lineage>
</organism>
<dbReference type="Proteomes" id="UP000611640">
    <property type="component" value="Chromosome"/>
</dbReference>
<dbReference type="KEGG" id="atl:Athai_31390"/>
<proteinExistence type="predicted"/>
<evidence type="ECO:0000313" key="2">
    <source>
        <dbReference type="Proteomes" id="UP000611640"/>
    </source>
</evidence>
<dbReference type="EMBL" id="AP023355">
    <property type="protein sequence ID" value="BCJ35636.1"/>
    <property type="molecule type" value="Genomic_DNA"/>
</dbReference>
<evidence type="ECO:0000313" key="1">
    <source>
        <dbReference type="EMBL" id="BCJ35636.1"/>
    </source>
</evidence>
<name>A0A7R7DQ12_9ACTN</name>
<reference evidence="1 2" key="1">
    <citation type="submission" date="2020-08" db="EMBL/GenBank/DDBJ databases">
        <title>Whole genome shotgun sequence of Actinocatenispora thailandica NBRC 105041.</title>
        <authorList>
            <person name="Komaki H."/>
            <person name="Tamura T."/>
        </authorList>
    </citation>
    <scope>NUCLEOTIDE SEQUENCE [LARGE SCALE GENOMIC DNA]</scope>
    <source>
        <strain evidence="1 2">NBRC 105041</strain>
    </source>
</reference>
<gene>
    <name evidence="1" type="ORF">Athai_31390</name>
</gene>
<sequence length="182" mass="17374">MLPLPAPGPREPGMPGIIGMLVPVPPPVPPPGADGSTGAVNFGCPPLPYGLLPPGGEPTGGIFPDPPPEPPELDGGVGTFGGAYGCTFGTGPTGGTWYGSTGGVGVATGGLPPEELGGAPTGGGWKLGPNRFPGFDGSPLPGGPDTCGGVTLGVRRFMLPRGGAGVVTEGGAYLPPGAGSSG</sequence>
<protein>
    <submittedName>
        <fullName evidence="1">Uncharacterized protein</fullName>
    </submittedName>
</protein>
<accession>A0A7R7DQ12</accession>
<dbReference type="AlphaFoldDB" id="A0A7R7DQ12"/>